<evidence type="ECO:0000256" key="8">
    <source>
        <dbReference type="ARBA" id="ARBA00022898"/>
    </source>
</evidence>
<proteinExistence type="inferred from homology"/>
<dbReference type="PANTHER" id="PTHR42885:SF2">
    <property type="entry name" value="HISTIDINOL-PHOSPHATE AMINOTRANSFERASE"/>
    <property type="match status" value="1"/>
</dbReference>
<dbReference type="NCBIfam" id="TIGR01141">
    <property type="entry name" value="hisC"/>
    <property type="match status" value="1"/>
</dbReference>
<feature type="domain" description="Aminotransferase class I/classII large" evidence="12">
    <location>
        <begin position="20"/>
        <end position="339"/>
    </location>
</feature>
<dbReference type="EC" id="2.6.1.9" evidence="11"/>
<dbReference type="GO" id="GO:0030170">
    <property type="term" value="F:pyridoxal phosphate binding"/>
    <property type="evidence" value="ECO:0007669"/>
    <property type="project" value="InterPro"/>
</dbReference>
<evidence type="ECO:0000313" key="14">
    <source>
        <dbReference type="Proteomes" id="UP000231701"/>
    </source>
</evidence>
<dbReference type="RefSeq" id="WP_100278238.1">
    <property type="nucleotide sequence ID" value="NZ_CP018799.1"/>
</dbReference>
<dbReference type="GO" id="GO:0000105">
    <property type="term" value="P:L-histidine biosynthetic process"/>
    <property type="evidence" value="ECO:0007669"/>
    <property type="project" value="UniProtKB-UniRule"/>
</dbReference>
<evidence type="ECO:0000256" key="2">
    <source>
        <dbReference type="ARBA" id="ARBA00005011"/>
    </source>
</evidence>
<evidence type="ECO:0000256" key="6">
    <source>
        <dbReference type="ARBA" id="ARBA00022605"/>
    </source>
</evidence>
<evidence type="ECO:0000256" key="11">
    <source>
        <dbReference type="HAMAP-Rule" id="MF_01023"/>
    </source>
</evidence>
<dbReference type="PANTHER" id="PTHR42885">
    <property type="entry name" value="HISTIDINOL-PHOSPHATE AMINOTRANSFERASE-RELATED"/>
    <property type="match status" value="1"/>
</dbReference>
<organism evidence="13 14">
    <name type="scientific">Mariprofundus aestuarium</name>
    <dbReference type="NCBI Taxonomy" id="1921086"/>
    <lineage>
        <taxon>Bacteria</taxon>
        <taxon>Pseudomonadati</taxon>
        <taxon>Pseudomonadota</taxon>
        <taxon>Candidatius Mariprofundia</taxon>
        <taxon>Mariprofundales</taxon>
        <taxon>Mariprofundaceae</taxon>
        <taxon>Mariprofundus</taxon>
    </lineage>
</organism>
<evidence type="ECO:0000256" key="7">
    <source>
        <dbReference type="ARBA" id="ARBA00022679"/>
    </source>
</evidence>
<dbReference type="EMBL" id="CP018799">
    <property type="protein sequence ID" value="ATX80476.1"/>
    <property type="molecule type" value="Genomic_DNA"/>
</dbReference>
<dbReference type="Gene3D" id="3.40.640.10">
    <property type="entry name" value="Type I PLP-dependent aspartate aminotransferase-like (Major domain)"/>
    <property type="match status" value="1"/>
</dbReference>
<dbReference type="SUPFAM" id="SSF53383">
    <property type="entry name" value="PLP-dependent transferases"/>
    <property type="match status" value="1"/>
</dbReference>
<dbReference type="GO" id="GO:0004400">
    <property type="term" value="F:histidinol-phosphate transaminase activity"/>
    <property type="evidence" value="ECO:0007669"/>
    <property type="project" value="UniProtKB-UniRule"/>
</dbReference>
<dbReference type="Gene3D" id="3.90.1150.10">
    <property type="entry name" value="Aspartate Aminotransferase, domain 1"/>
    <property type="match status" value="1"/>
</dbReference>
<reference evidence="13 14" key="1">
    <citation type="submission" date="2016-12" db="EMBL/GenBank/DDBJ databases">
        <title>Isolation and genomic insights into novel planktonic Zetaproteobacteria from stratified waters of the Chesapeake Bay.</title>
        <authorList>
            <person name="McAllister S.M."/>
            <person name="Kato S."/>
            <person name="Chan C.S."/>
            <person name="Chiu B.K."/>
            <person name="Field E.K."/>
        </authorList>
    </citation>
    <scope>NUCLEOTIDE SEQUENCE [LARGE SCALE GENOMIC DNA]</scope>
    <source>
        <strain evidence="13 14">CP-5</strain>
    </source>
</reference>
<keyword evidence="7 11" id="KW-0808">Transferase</keyword>
<evidence type="ECO:0000256" key="10">
    <source>
        <dbReference type="ARBA" id="ARBA00047481"/>
    </source>
</evidence>
<keyword evidence="8 11" id="KW-0663">Pyridoxal phosphate</keyword>
<dbReference type="AlphaFoldDB" id="A0A2K8L879"/>
<evidence type="ECO:0000256" key="3">
    <source>
        <dbReference type="ARBA" id="ARBA00007970"/>
    </source>
</evidence>
<evidence type="ECO:0000313" key="13">
    <source>
        <dbReference type="EMBL" id="ATX80476.1"/>
    </source>
</evidence>
<dbReference type="InterPro" id="IPR015424">
    <property type="entry name" value="PyrdxlP-dep_Trfase"/>
</dbReference>
<comment type="subunit">
    <text evidence="4 11">Homodimer.</text>
</comment>
<dbReference type="InterPro" id="IPR015421">
    <property type="entry name" value="PyrdxlP-dep_Trfase_major"/>
</dbReference>
<dbReference type="Pfam" id="PF00155">
    <property type="entry name" value="Aminotran_1_2"/>
    <property type="match status" value="1"/>
</dbReference>
<dbReference type="HAMAP" id="MF_01023">
    <property type="entry name" value="HisC_aminotrans_2"/>
    <property type="match status" value="1"/>
</dbReference>
<evidence type="ECO:0000256" key="1">
    <source>
        <dbReference type="ARBA" id="ARBA00001933"/>
    </source>
</evidence>
<sequence>MIRGDIKALSAYHVPDSSGMIKLDAMENPFSMADNLRKEWAKRLAEVNINRYPDAEMLNLRKKIAKHEGVEPEQVLLGNGSDEIIQMILIATVPGTCVVPGPTFVMYNLVSQWLKRPVATVPLAEDFTMNEEHFLQVCAREKAEVAFLACPNNPTGNLWRQERVEKIARGMSGMLVIDEAYGPFSERTHNYLIAPNVMVLKTFSKVGWAGLRMGYLLGDAEVIAQLNKVRMPYNINALTQASAEFLLDHFDVFEAQVAELRDERERMAEALAEFDGIQVFPSQANFLLVRVSDATRVFESLKKAGILIKNMHASDRLLVNCLRITIGSRDENSALLAALREIQL</sequence>
<keyword evidence="5 11" id="KW-0032">Aminotransferase</keyword>
<comment type="pathway">
    <text evidence="2 11">Amino-acid biosynthesis; L-histidine biosynthesis; L-histidine from 5-phospho-alpha-D-ribose 1-diphosphate: step 7/9.</text>
</comment>
<name>A0A2K8L879_MARES</name>
<dbReference type="InterPro" id="IPR015422">
    <property type="entry name" value="PyrdxlP-dep_Trfase_small"/>
</dbReference>
<comment type="catalytic activity">
    <reaction evidence="10 11">
        <text>L-histidinol phosphate + 2-oxoglutarate = 3-(imidazol-4-yl)-2-oxopropyl phosphate + L-glutamate</text>
        <dbReference type="Rhea" id="RHEA:23744"/>
        <dbReference type="ChEBI" id="CHEBI:16810"/>
        <dbReference type="ChEBI" id="CHEBI:29985"/>
        <dbReference type="ChEBI" id="CHEBI:57766"/>
        <dbReference type="ChEBI" id="CHEBI:57980"/>
        <dbReference type="EC" id="2.6.1.9"/>
    </reaction>
</comment>
<dbReference type="OrthoDB" id="9813612at2"/>
<keyword evidence="6 11" id="KW-0028">Amino-acid biosynthesis</keyword>
<dbReference type="InterPro" id="IPR004839">
    <property type="entry name" value="Aminotransferase_I/II_large"/>
</dbReference>
<comment type="cofactor">
    <cofactor evidence="1 11">
        <name>pyridoxal 5'-phosphate</name>
        <dbReference type="ChEBI" id="CHEBI:597326"/>
    </cofactor>
</comment>
<dbReference type="KEGG" id="maes:Ga0123461_2070"/>
<feature type="modified residue" description="N6-(pyridoxal phosphate)lysine" evidence="11">
    <location>
        <position position="205"/>
    </location>
</feature>
<dbReference type="InterPro" id="IPR005861">
    <property type="entry name" value="HisP_aminotrans"/>
</dbReference>
<keyword evidence="14" id="KW-1185">Reference proteome</keyword>
<evidence type="ECO:0000259" key="12">
    <source>
        <dbReference type="Pfam" id="PF00155"/>
    </source>
</evidence>
<dbReference type="Proteomes" id="UP000231701">
    <property type="component" value="Chromosome"/>
</dbReference>
<dbReference type="CDD" id="cd00609">
    <property type="entry name" value="AAT_like"/>
    <property type="match status" value="1"/>
</dbReference>
<evidence type="ECO:0000256" key="5">
    <source>
        <dbReference type="ARBA" id="ARBA00022576"/>
    </source>
</evidence>
<protein>
    <recommendedName>
        <fullName evidence="11">Histidinol-phosphate aminotransferase</fullName>
        <ecNumber evidence="11">2.6.1.9</ecNumber>
    </recommendedName>
    <alternativeName>
        <fullName evidence="11">Imidazole acetol-phosphate transaminase</fullName>
    </alternativeName>
</protein>
<dbReference type="UniPathway" id="UPA00031">
    <property type="reaction ID" value="UER00012"/>
</dbReference>
<gene>
    <name evidence="11" type="primary">hisC</name>
    <name evidence="13" type="ORF">Ga0123461_2070</name>
</gene>
<evidence type="ECO:0000256" key="4">
    <source>
        <dbReference type="ARBA" id="ARBA00011738"/>
    </source>
</evidence>
<keyword evidence="9 11" id="KW-0368">Histidine biosynthesis</keyword>
<comment type="similarity">
    <text evidence="3 11">Belongs to the class-II pyridoxal-phosphate-dependent aminotransferase family. Histidinol-phosphate aminotransferase subfamily.</text>
</comment>
<accession>A0A2K8L879</accession>
<evidence type="ECO:0000256" key="9">
    <source>
        <dbReference type="ARBA" id="ARBA00023102"/>
    </source>
</evidence>